<dbReference type="EMBL" id="LR797195">
    <property type="protein sequence ID" value="CAB4193933.1"/>
    <property type="molecule type" value="Genomic_DNA"/>
</dbReference>
<accession>A0A6J5RA30</accession>
<dbReference type="EMBL" id="LR796916">
    <property type="protein sequence ID" value="CAB4175736.1"/>
    <property type="molecule type" value="Genomic_DNA"/>
</dbReference>
<dbReference type="Gene3D" id="3.40.50.2000">
    <property type="entry name" value="Glycogen Phosphorylase B"/>
    <property type="match status" value="1"/>
</dbReference>
<reference evidence="2" key="1">
    <citation type="submission" date="2020-05" db="EMBL/GenBank/DDBJ databases">
        <authorList>
            <person name="Chiriac C."/>
            <person name="Salcher M."/>
            <person name="Ghai R."/>
            <person name="Kavagutti S V."/>
        </authorList>
    </citation>
    <scope>NUCLEOTIDE SEQUENCE</scope>
</reference>
<proteinExistence type="predicted"/>
<evidence type="ECO:0000313" key="1">
    <source>
        <dbReference type="EMBL" id="CAB4175736.1"/>
    </source>
</evidence>
<sequence length="297" mass="33960">MAKKNNSTKFTIFHIEGGLGKHIAATAVAKCIKNNYPEHELIVVCAYPEIFLNLPFIDRVYRIGGTPYFYKDFIEGKDSLIFKHEPYFTSDHVNKQLPLIENWCKLYNLDFSGESPELIFNIRQKQYGFNKWTRNRPIVVIQTNGGPLKDQPYLYSWTRDIPMPLASELVQHLDSQYHVIQICRSQEQAIPGAEAIFEPMSNMEFLSLLLVSEKRILIDSSMQHAAAALDLPSTVLWVGTSPKIFGYDTHTNFIATLPENVKLPDSYLFDHNFNGSNHECPLLDLNIFDASEILNSI</sequence>
<organism evidence="2">
    <name type="scientific">uncultured Caudovirales phage</name>
    <dbReference type="NCBI Taxonomy" id="2100421"/>
    <lineage>
        <taxon>Viruses</taxon>
        <taxon>Duplodnaviria</taxon>
        <taxon>Heunggongvirae</taxon>
        <taxon>Uroviricota</taxon>
        <taxon>Caudoviricetes</taxon>
        <taxon>Peduoviridae</taxon>
        <taxon>Maltschvirus</taxon>
        <taxon>Maltschvirus maltsch</taxon>
    </lineage>
</organism>
<gene>
    <name evidence="2" type="ORF">UFOVP1247_304</name>
    <name evidence="1" type="ORF">UFOVP970_344</name>
</gene>
<dbReference type="SUPFAM" id="SSF53756">
    <property type="entry name" value="UDP-Glycosyltransferase/glycogen phosphorylase"/>
    <property type="match status" value="1"/>
</dbReference>
<name>A0A6J5RA30_9CAUD</name>
<evidence type="ECO:0000313" key="2">
    <source>
        <dbReference type="EMBL" id="CAB4193933.1"/>
    </source>
</evidence>
<protein>
    <submittedName>
        <fullName evidence="2">Uncharacterized protein</fullName>
    </submittedName>
</protein>